<dbReference type="InterPro" id="IPR016130">
    <property type="entry name" value="Tyr_Pase_AS"/>
</dbReference>
<proteinExistence type="predicted"/>
<dbReference type="Proteomes" id="UP000216478">
    <property type="component" value="Unassembled WGS sequence"/>
</dbReference>
<dbReference type="EMBL" id="NNRL01000164">
    <property type="protein sequence ID" value="OYR08880.1"/>
    <property type="molecule type" value="Genomic_DNA"/>
</dbReference>
<dbReference type="SUPFAM" id="SSF52799">
    <property type="entry name" value="(Phosphotyrosine protein) phosphatases II"/>
    <property type="match status" value="1"/>
</dbReference>
<evidence type="ECO:0000313" key="3">
    <source>
        <dbReference type="Proteomes" id="UP000216478"/>
    </source>
</evidence>
<name>A0A256F2C1_9HYPH</name>
<protein>
    <submittedName>
        <fullName evidence="2">Putative tyrosine phosphatase</fullName>
    </submittedName>
</protein>
<evidence type="ECO:0000259" key="1">
    <source>
        <dbReference type="PROSITE" id="PS50056"/>
    </source>
</evidence>
<feature type="domain" description="Tyrosine specific protein phosphatases" evidence="1">
    <location>
        <begin position="65"/>
        <end position="122"/>
    </location>
</feature>
<dbReference type="RefSeq" id="WP_094541793.1">
    <property type="nucleotide sequence ID" value="NZ_JBHEER010000001.1"/>
</dbReference>
<comment type="caution">
    <text evidence="2">The sequence shown here is derived from an EMBL/GenBank/DDBJ whole genome shotgun (WGS) entry which is preliminary data.</text>
</comment>
<reference evidence="2 3" key="1">
    <citation type="submission" date="2017-07" db="EMBL/GenBank/DDBJ databases">
        <title>Phylogenetic study on the rhizospheric bacterium Ochrobactrum sp. A44.</title>
        <authorList>
            <person name="Krzyzanowska D.M."/>
            <person name="Ossowicki A."/>
            <person name="Rajewska M."/>
            <person name="Maciag T."/>
            <person name="Kaczynski Z."/>
            <person name="Czerwicka M."/>
            <person name="Jafra S."/>
        </authorList>
    </citation>
    <scope>NUCLEOTIDE SEQUENCE [LARGE SCALE GENOMIC DNA]</scope>
    <source>
        <strain evidence="2 3">OgA9a</strain>
    </source>
</reference>
<keyword evidence="3" id="KW-1185">Reference proteome</keyword>
<dbReference type="OrthoDB" id="9794527at2"/>
<dbReference type="InterPro" id="IPR029021">
    <property type="entry name" value="Prot-tyrosine_phosphatase-like"/>
</dbReference>
<gene>
    <name evidence="2" type="ORF">CEV33_2600</name>
</gene>
<dbReference type="PROSITE" id="PS50056">
    <property type="entry name" value="TYR_PHOSPHATASE_2"/>
    <property type="match status" value="1"/>
</dbReference>
<dbReference type="AlphaFoldDB" id="A0A256F2C1"/>
<dbReference type="PROSITE" id="PS00383">
    <property type="entry name" value="TYR_PHOSPHATASE_1"/>
    <property type="match status" value="1"/>
</dbReference>
<sequence length="167" mass="18521">MTYIVVSPLSKLEAQIERHQPSHIVTLSSGDLPLLSGTMKRLSLIFNDIIEPRDGLVTPQSFHVEQLLEFTSDWDKKKPLLIHCYAGISRSTAAAYIAALSLEPQLDEAEIARTLRELSPSATPNMRLIELADKILVRKGRMVEAIRTIGRGKDAFEGNVFSLPVAN</sequence>
<evidence type="ECO:0000313" key="2">
    <source>
        <dbReference type="EMBL" id="OYR08880.1"/>
    </source>
</evidence>
<dbReference type="Gene3D" id="3.90.190.10">
    <property type="entry name" value="Protein tyrosine phosphatase superfamily"/>
    <property type="match status" value="1"/>
</dbReference>
<accession>A0A256F2C1</accession>
<dbReference type="InterPro" id="IPR000387">
    <property type="entry name" value="Tyr_Pase_dom"/>
</dbReference>
<organism evidence="2 3">
    <name type="scientific">Brucella grignonensis</name>
    <dbReference type="NCBI Taxonomy" id="94627"/>
    <lineage>
        <taxon>Bacteria</taxon>
        <taxon>Pseudomonadati</taxon>
        <taxon>Pseudomonadota</taxon>
        <taxon>Alphaproteobacteria</taxon>
        <taxon>Hyphomicrobiales</taxon>
        <taxon>Brucellaceae</taxon>
        <taxon>Brucella/Ochrobactrum group</taxon>
        <taxon>Brucella</taxon>
    </lineage>
</organism>